<accession>A0A5C6B1N3</accession>
<comment type="caution">
    <text evidence="1">The sequence shown here is derived from an EMBL/GenBank/DDBJ whole genome shotgun (WGS) entry which is preliminary data.</text>
</comment>
<dbReference type="SUPFAM" id="SSF69593">
    <property type="entry name" value="Glycerol-3-phosphate (1)-acyltransferase"/>
    <property type="match status" value="1"/>
</dbReference>
<dbReference type="Proteomes" id="UP000320735">
    <property type="component" value="Unassembled WGS sequence"/>
</dbReference>
<evidence type="ECO:0000313" key="2">
    <source>
        <dbReference type="Proteomes" id="UP000320735"/>
    </source>
</evidence>
<dbReference type="AlphaFoldDB" id="A0A5C6B1N3"/>
<proteinExistence type="predicted"/>
<dbReference type="EMBL" id="SJPP01000004">
    <property type="protein sequence ID" value="TWU05146.1"/>
    <property type="molecule type" value="Genomic_DNA"/>
</dbReference>
<dbReference type="RefSeq" id="WP_146374250.1">
    <property type="nucleotide sequence ID" value="NZ_SJPP01000004.1"/>
</dbReference>
<organism evidence="1 2">
    <name type="scientific">Symmachiella macrocystis</name>
    <dbReference type="NCBI Taxonomy" id="2527985"/>
    <lineage>
        <taxon>Bacteria</taxon>
        <taxon>Pseudomonadati</taxon>
        <taxon>Planctomycetota</taxon>
        <taxon>Planctomycetia</taxon>
        <taxon>Planctomycetales</taxon>
        <taxon>Planctomycetaceae</taxon>
        <taxon>Symmachiella</taxon>
    </lineage>
</organism>
<name>A0A5C6B1N3_9PLAN</name>
<sequence length="227" mass="25632">MRDPTKASPSQRRSYHARTWGWVGVRALRILTATWSEHHEGLHLLDELLENKRPHIMTFWHRKFVTLFPLLQGRPVCVATAASPPGDIIADMCDRFGYLSVQIPDHGRDHSLNLMGKAFAHADQASMAVDGPHGPYHAVKQGAIQLASELGHLIVPVSVATRRNIVLSHRWDQLEIPVAFTRVSLVIGDPINIPANLSQDKLPSWTKRLHDVLEELDERAERKVREL</sequence>
<protein>
    <recommendedName>
        <fullName evidence="3">DUF374 domain-containing protein</fullName>
    </recommendedName>
</protein>
<dbReference type="OrthoDB" id="9810508at2"/>
<evidence type="ECO:0000313" key="1">
    <source>
        <dbReference type="EMBL" id="TWU05146.1"/>
    </source>
</evidence>
<evidence type="ECO:0008006" key="3">
    <source>
        <dbReference type="Google" id="ProtNLM"/>
    </source>
</evidence>
<keyword evidence="2" id="KW-1185">Reference proteome</keyword>
<reference evidence="1 2" key="1">
    <citation type="submission" date="2019-02" db="EMBL/GenBank/DDBJ databases">
        <title>Deep-cultivation of Planctomycetes and their phenomic and genomic characterization uncovers novel biology.</title>
        <authorList>
            <person name="Wiegand S."/>
            <person name="Jogler M."/>
            <person name="Boedeker C."/>
            <person name="Pinto D."/>
            <person name="Vollmers J."/>
            <person name="Rivas-Marin E."/>
            <person name="Kohn T."/>
            <person name="Peeters S.H."/>
            <person name="Heuer A."/>
            <person name="Rast P."/>
            <person name="Oberbeckmann S."/>
            <person name="Bunk B."/>
            <person name="Jeske O."/>
            <person name="Meyerdierks A."/>
            <person name="Storesund J.E."/>
            <person name="Kallscheuer N."/>
            <person name="Luecker S."/>
            <person name="Lage O.M."/>
            <person name="Pohl T."/>
            <person name="Merkel B.J."/>
            <person name="Hornburger P."/>
            <person name="Mueller R.-W."/>
            <person name="Bruemmer F."/>
            <person name="Labrenz M."/>
            <person name="Spormann A.M."/>
            <person name="Op Den Camp H."/>
            <person name="Overmann J."/>
            <person name="Amann R."/>
            <person name="Jetten M.S.M."/>
            <person name="Mascher T."/>
            <person name="Medema M.H."/>
            <person name="Devos D.P."/>
            <person name="Kaster A.-K."/>
            <person name="Ovreas L."/>
            <person name="Rohde M."/>
            <person name="Galperin M.Y."/>
            <person name="Jogler C."/>
        </authorList>
    </citation>
    <scope>NUCLEOTIDE SEQUENCE [LARGE SCALE GENOMIC DNA]</scope>
    <source>
        <strain evidence="1 2">CA54</strain>
    </source>
</reference>
<gene>
    <name evidence="1" type="ORF">CA54_58340</name>
</gene>